<evidence type="ECO:0000313" key="14">
    <source>
        <dbReference type="Proteomes" id="UP001056291"/>
    </source>
</evidence>
<comment type="subcellular location">
    <subcellularLocation>
        <location evidence="1">Cell outer membrane</location>
        <topology evidence="1">Multi-pass membrane protein</topology>
    </subcellularLocation>
</comment>
<evidence type="ECO:0000256" key="7">
    <source>
        <dbReference type="ARBA" id="ARBA00023065"/>
    </source>
</evidence>
<evidence type="ECO:0000256" key="3">
    <source>
        <dbReference type="ARBA" id="ARBA00022448"/>
    </source>
</evidence>
<dbReference type="RefSeq" id="WP_251934464.1">
    <property type="nucleotide sequence ID" value="NZ_CP098747.1"/>
</dbReference>
<comment type="subunit">
    <text evidence="2">Homotrimer.</text>
</comment>
<evidence type="ECO:0000313" key="13">
    <source>
        <dbReference type="EMBL" id="USG61432.1"/>
    </source>
</evidence>
<dbReference type="Gene3D" id="2.40.160.10">
    <property type="entry name" value="Porin"/>
    <property type="match status" value="1"/>
</dbReference>
<accession>A0ABY4W394</accession>
<feature type="chain" id="PRO_5047429616" evidence="11">
    <location>
        <begin position="25"/>
        <end position="386"/>
    </location>
</feature>
<evidence type="ECO:0000256" key="10">
    <source>
        <dbReference type="ARBA" id="ARBA00023237"/>
    </source>
</evidence>
<sequence length="386" mass="40527">MKKAILGTTALVAVSALAVGNASAADKIKLGVGGYMQSTYYYADYDQDKGSAPTSENLERISDRVTQEGEVFFTGSTTLDNGLKIGANIQLEAYAASADQIDETYIFIQGSFGRVLFGSEDGAAYLMHYDAPSPVPMYSADSPNIYPIGVTNSTRGTMFSDKDKISYFTPRFAGFQLGGSYVPDGSSETGQHSVYAPTQLEGGLDRGYSLAVNYVNKFGGVDLALSAGYNSAEIGKTQTYTGAFAFDPATGGSTKTSTTAYTTSSAAEDQSEYTLGAQVGFAGFTVGGGYRKQLDIGGVKDADKKTYSAGVKYGMGPWAVGVQYSNSEVDVTSGPKPELENWVIGGQYTLGPGITAFGGVELYDNTSGSGIEGDSQIYFIGTALSF</sequence>
<evidence type="ECO:0000256" key="9">
    <source>
        <dbReference type="ARBA" id="ARBA00023136"/>
    </source>
</evidence>
<dbReference type="EMBL" id="CP098747">
    <property type="protein sequence ID" value="USG61432.1"/>
    <property type="molecule type" value="Genomic_DNA"/>
</dbReference>
<evidence type="ECO:0000256" key="11">
    <source>
        <dbReference type="SAM" id="SignalP"/>
    </source>
</evidence>
<organism evidence="13 14">
    <name type="scientific">Sneathiella marina</name>
    <dbReference type="NCBI Taxonomy" id="2950108"/>
    <lineage>
        <taxon>Bacteria</taxon>
        <taxon>Pseudomonadati</taxon>
        <taxon>Pseudomonadota</taxon>
        <taxon>Alphaproteobacteria</taxon>
        <taxon>Sneathiellales</taxon>
        <taxon>Sneathiellaceae</taxon>
        <taxon>Sneathiella</taxon>
    </lineage>
</organism>
<dbReference type="PANTHER" id="PTHR34501">
    <property type="entry name" value="PROTEIN YDDL-RELATED"/>
    <property type="match status" value="1"/>
</dbReference>
<reference evidence="13" key="1">
    <citation type="submission" date="2022-06" db="EMBL/GenBank/DDBJ databases">
        <title>Sneathiella actinostolidae sp. nov., isolated from a sea anemonein the Western Pacific Ocean.</title>
        <authorList>
            <person name="Wei M.J."/>
        </authorList>
    </citation>
    <scope>NUCLEOTIDE SEQUENCE</scope>
    <source>
        <strain evidence="13">PHK-P5</strain>
    </source>
</reference>
<keyword evidence="8" id="KW-0626">Porin</keyword>
<keyword evidence="4" id="KW-1134">Transmembrane beta strand</keyword>
<keyword evidence="5" id="KW-0812">Transmembrane</keyword>
<keyword evidence="6 11" id="KW-0732">Signal</keyword>
<evidence type="ECO:0000256" key="8">
    <source>
        <dbReference type="ARBA" id="ARBA00023114"/>
    </source>
</evidence>
<evidence type="ECO:0000256" key="2">
    <source>
        <dbReference type="ARBA" id="ARBA00011233"/>
    </source>
</evidence>
<dbReference type="InterPro" id="IPR050298">
    <property type="entry name" value="Gram-neg_bact_OMP"/>
</dbReference>
<evidence type="ECO:0000256" key="1">
    <source>
        <dbReference type="ARBA" id="ARBA00004571"/>
    </source>
</evidence>
<evidence type="ECO:0000256" key="4">
    <source>
        <dbReference type="ARBA" id="ARBA00022452"/>
    </source>
</evidence>
<gene>
    <name evidence="13" type="ORF">NBZ79_00385</name>
</gene>
<name>A0ABY4W394_9PROT</name>
<proteinExistence type="predicted"/>
<keyword evidence="14" id="KW-1185">Reference proteome</keyword>
<evidence type="ECO:0000256" key="5">
    <source>
        <dbReference type="ARBA" id="ARBA00022692"/>
    </source>
</evidence>
<evidence type="ECO:0000259" key="12">
    <source>
        <dbReference type="Pfam" id="PF13609"/>
    </source>
</evidence>
<keyword evidence="9" id="KW-0472">Membrane</keyword>
<dbReference type="SUPFAM" id="SSF56935">
    <property type="entry name" value="Porins"/>
    <property type="match status" value="1"/>
</dbReference>
<dbReference type="InterPro" id="IPR033900">
    <property type="entry name" value="Gram_neg_porin_domain"/>
</dbReference>
<feature type="signal peptide" evidence="11">
    <location>
        <begin position="1"/>
        <end position="24"/>
    </location>
</feature>
<dbReference type="PANTHER" id="PTHR34501:SF9">
    <property type="entry name" value="MAJOR OUTER MEMBRANE PROTEIN P.IA"/>
    <property type="match status" value="1"/>
</dbReference>
<evidence type="ECO:0000256" key="6">
    <source>
        <dbReference type="ARBA" id="ARBA00022729"/>
    </source>
</evidence>
<dbReference type="Proteomes" id="UP001056291">
    <property type="component" value="Chromosome"/>
</dbReference>
<keyword evidence="3" id="KW-0813">Transport</keyword>
<keyword evidence="7" id="KW-0406">Ion transport</keyword>
<dbReference type="Pfam" id="PF13609">
    <property type="entry name" value="Porin_4"/>
    <property type="match status" value="1"/>
</dbReference>
<dbReference type="InterPro" id="IPR023614">
    <property type="entry name" value="Porin_dom_sf"/>
</dbReference>
<keyword evidence="10" id="KW-0998">Cell outer membrane</keyword>
<feature type="domain" description="Porin" evidence="12">
    <location>
        <begin position="8"/>
        <end position="366"/>
    </location>
</feature>
<protein>
    <submittedName>
        <fullName evidence="13">Porin</fullName>
    </submittedName>
</protein>